<protein>
    <submittedName>
        <fullName evidence="3">Oxidoreductase</fullName>
    </submittedName>
</protein>
<gene>
    <name evidence="3" type="ORF">A361_27415</name>
</gene>
<evidence type="ECO:0000256" key="1">
    <source>
        <dbReference type="ARBA" id="ARBA00023002"/>
    </source>
</evidence>
<dbReference type="PRINTS" id="PR00368">
    <property type="entry name" value="FADPNR"/>
</dbReference>
<dbReference type="Gene3D" id="3.50.50.60">
    <property type="entry name" value="FAD/NAD(P)-binding domain"/>
    <property type="match status" value="1"/>
</dbReference>
<organism evidence="3 4">
    <name type="scientific">Cytobacillus oceanisediminis 2691</name>
    <dbReference type="NCBI Taxonomy" id="1196031"/>
    <lineage>
        <taxon>Bacteria</taxon>
        <taxon>Bacillati</taxon>
        <taxon>Bacillota</taxon>
        <taxon>Bacilli</taxon>
        <taxon>Bacillales</taxon>
        <taxon>Bacillaceae</taxon>
        <taxon>Cytobacillus</taxon>
    </lineage>
</organism>
<feature type="transmembrane region" description="Helical" evidence="2">
    <location>
        <begin position="6"/>
        <end position="32"/>
    </location>
</feature>
<dbReference type="RefSeq" id="WP_051005546.1">
    <property type="nucleotide sequence ID" value="NZ_CP015507.1"/>
</dbReference>
<dbReference type="PANTHER" id="PTHR43539:SF78">
    <property type="entry name" value="FLAVIN-CONTAINING MONOOXYGENASE"/>
    <property type="match status" value="1"/>
</dbReference>
<dbReference type="InterPro" id="IPR036188">
    <property type="entry name" value="FAD/NAD-bd_sf"/>
</dbReference>
<dbReference type="GO" id="GO:0004497">
    <property type="term" value="F:monooxygenase activity"/>
    <property type="evidence" value="ECO:0007669"/>
    <property type="project" value="TreeGrafter"/>
</dbReference>
<sequence length="356" mass="39731">MGSSFLLGGIFLLYDVLVIGAGQAGLSIGYYLKKNNVSFLLLDQGDEIGESWRKRYDSLKLFTPRYFSSLPGLSLSADPNGYSKKDEISDYLSQYAKAFSLPVKLQTVITKLDKEGDLFVVSTSQGVYRSKQVVVATGPFQQPNIPEFSKRLSDEVFQLHSSEYKNPNQLLSGTTVVVGGGNSGAQIAVELADHNEVYLSVGHKPNFLPQDFLGKSIFWWFDKLGLLKANIDSKIGQLIMNKPDTIFGFELKGLLMDGKVQQKPKAISANDNEIMFEDQSIVKVRNLIWSTGFRSDYSWIKIPVIFNEKGLPIHERGVTEIQGLYFLGLPWQYRRGSALLQGVGADAEYLAKQMRL</sequence>
<keyword evidence="2" id="KW-1133">Transmembrane helix</keyword>
<evidence type="ECO:0000313" key="3">
    <source>
        <dbReference type="EMBL" id="AND42910.1"/>
    </source>
</evidence>
<dbReference type="Proteomes" id="UP000077856">
    <property type="component" value="Plasmid pBO1"/>
</dbReference>
<dbReference type="eggNOG" id="COG2072">
    <property type="taxonomic scope" value="Bacteria"/>
</dbReference>
<dbReference type="GO" id="GO:0050660">
    <property type="term" value="F:flavin adenine dinucleotide binding"/>
    <property type="evidence" value="ECO:0007669"/>
    <property type="project" value="TreeGrafter"/>
</dbReference>
<keyword evidence="3" id="KW-0614">Plasmid</keyword>
<dbReference type="AlphaFoldDB" id="A0A160MHR8"/>
<dbReference type="EMBL" id="CP015507">
    <property type="protein sequence ID" value="AND42910.1"/>
    <property type="molecule type" value="Genomic_DNA"/>
</dbReference>
<dbReference type="InterPro" id="IPR050982">
    <property type="entry name" value="Auxin_biosynth/cation_transpt"/>
</dbReference>
<dbReference type="PRINTS" id="PR00469">
    <property type="entry name" value="PNDRDTASEII"/>
</dbReference>
<keyword evidence="2" id="KW-0472">Membrane</keyword>
<keyword evidence="1" id="KW-0560">Oxidoreductase</keyword>
<evidence type="ECO:0000313" key="4">
    <source>
        <dbReference type="Proteomes" id="UP000077856"/>
    </source>
</evidence>
<proteinExistence type="predicted"/>
<geneLocation type="plasmid" evidence="4">
    <name>pbo1</name>
</geneLocation>
<accession>A0A160MHR8</accession>
<reference evidence="3 4" key="1">
    <citation type="submission" date="2016-04" db="EMBL/GenBank/DDBJ databases">
        <title>Complete genome sequence of Bacillus oceanisediminis strain 2691.</title>
        <authorList>
            <person name="Jeong H."/>
            <person name="Kim H.J."/>
            <person name="Lee D.-W."/>
        </authorList>
    </citation>
    <scope>NUCLEOTIDE SEQUENCE [LARGE SCALE GENOMIC DNA]</scope>
    <source>
        <strain evidence="3 4">2691</strain>
        <plasmid evidence="4">pbo1</plasmid>
    </source>
</reference>
<evidence type="ECO:0000256" key="2">
    <source>
        <dbReference type="SAM" id="Phobius"/>
    </source>
</evidence>
<dbReference type="KEGG" id="bon:A361_27415"/>
<dbReference type="SUPFAM" id="SSF51905">
    <property type="entry name" value="FAD/NAD(P)-binding domain"/>
    <property type="match status" value="2"/>
</dbReference>
<name>A0A160MHR8_9BACI</name>
<keyword evidence="2" id="KW-0812">Transmembrane</keyword>
<dbReference type="Pfam" id="PF13738">
    <property type="entry name" value="Pyr_redox_3"/>
    <property type="match status" value="1"/>
</dbReference>
<dbReference type="PANTHER" id="PTHR43539">
    <property type="entry name" value="FLAVIN-BINDING MONOOXYGENASE-LIKE PROTEIN (AFU_ORTHOLOGUE AFUA_4G09220)"/>
    <property type="match status" value="1"/>
</dbReference>